<dbReference type="Proteomes" id="UP000181873">
    <property type="component" value="Unassembled WGS sequence"/>
</dbReference>
<evidence type="ECO:0000313" key="2">
    <source>
        <dbReference type="EMBL" id="OJD55527.1"/>
    </source>
</evidence>
<proteinExistence type="predicted"/>
<dbReference type="AlphaFoldDB" id="A0A1J9TU39"/>
<evidence type="ECO:0000313" key="4">
    <source>
        <dbReference type="Proteomes" id="UP000272492"/>
    </source>
</evidence>
<name>A0A1J9TU39_9BACI</name>
<reference evidence="2 3" key="1">
    <citation type="submission" date="2016-06" db="EMBL/GenBank/DDBJ databases">
        <title>First insights into the genetic diversity and population structure of in the Bacillus cereus group bacteria from diverse marine environments.</title>
        <authorList>
            <person name="Liu Y."/>
            <person name="Lai Q."/>
            <person name="Shao Z."/>
        </authorList>
    </citation>
    <scope>NUCLEOTIDE SEQUENCE [LARGE SCALE GENOMIC DNA]</scope>
    <source>
        <strain evidence="2 3">N35-10-2</strain>
    </source>
</reference>
<sequence>MKPNYFTIAMYPTVAFNEEEILNRLLDVFESNEKSAPTHWGNCETVQVEYNRQEIIEKVISERRVSEVHLYHDKMTGYIHLRI</sequence>
<protein>
    <submittedName>
        <fullName evidence="2">Uncharacterized protein</fullName>
    </submittedName>
</protein>
<dbReference type="EMBL" id="MAOE01000139">
    <property type="protein sequence ID" value="OJD55527.1"/>
    <property type="molecule type" value="Genomic_DNA"/>
</dbReference>
<reference evidence="1 4" key="2">
    <citation type="submission" date="2018-12" db="EMBL/GenBank/DDBJ databases">
        <authorList>
            <person name="Wang H."/>
            <person name="Peng S."/>
            <person name="Yu X."/>
            <person name="Li X."/>
        </authorList>
    </citation>
    <scope>NUCLEOTIDE SEQUENCE [LARGE SCALE GENOMIC DNA]</scope>
    <source>
        <strain evidence="1 4">PFYN01</strain>
    </source>
</reference>
<dbReference type="Proteomes" id="UP000272492">
    <property type="component" value="Chromosome"/>
</dbReference>
<evidence type="ECO:0000313" key="3">
    <source>
        <dbReference type="Proteomes" id="UP000181873"/>
    </source>
</evidence>
<dbReference type="GeneID" id="83636902"/>
<organism evidence="2 3">
    <name type="scientific">Bacillus albus</name>
    <dbReference type="NCBI Taxonomy" id="2026189"/>
    <lineage>
        <taxon>Bacteria</taxon>
        <taxon>Bacillati</taxon>
        <taxon>Bacillota</taxon>
        <taxon>Bacilli</taxon>
        <taxon>Bacillales</taxon>
        <taxon>Bacillaceae</taxon>
        <taxon>Bacillus</taxon>
        <taxon>Bacillus cereus group</taxon>
    </lineage>
</organism>
<evidence type="ECO:0000313" key="1">
    <source>
        <dbReference type="EMBL" id="AZQ47113.1"/>
    </source>
</evidence>
<keyword evidence="4" id="KW-1185">Reference proteome</keyword>
<gene>
    <name evidence="2" type="ORF">BAU25_22335</name>
    <name evidence="1" type="ORF">EJW27_11010</name>
</gene>
<accession>A0A1J9TU39</accession>
<dbReference type="RefSeq" id="WP_059303617.1">
    <property type="nucleotide sequence ID" value="NZ_CBCSIO010000015.1"/>
</dbReference>
<dbReference type="EMBL" id="CP034548">
    <property type="protein sequence ID" value="AZQ47113.1"/>
    <property type="molecule type" value="Genomic_DNA"/>
</dbReference>